<evidence type="ECO:0000313" key="3">
    <source>
        <dbReference type="EMBL" id="OMH23881.1"/>
    </source>
</evidence>
<protein>
    <recommendedName>
        <fullName evidence="5">DUF304 domain-containing protein</fullName>
    </recommendedName>
</protein>
<name>A0A1R1L8M1_9MICC</name>
<dbReference type="AlphaFoldDB" id="A0A1R1L8M1"/>
<dbReference type="OrthoDB" id="4966830at2"/>
<keyword evidence="2" id="KW-1133">Transmembrane helix</keyword>
<gene>
    <name evidence="3" type="ORF">BKD30_11000</name>
</gene>
<sequence>MTSRALRRLLRGADPREEVLVVTRPRAHRLVGSFVVLLVIVAVAGFSLGWLSRRHTDPVLVSVQPVLLLAVVVAAAAAAGVFVLRPFLRWHHTRYVLTTARMIRRDGGRRGSTQVWLAGVLHVHISQNLRQRLVRAGDLYLDAVSGRLVLPDAPHVRRFADVVTDAVNRSRPGHPMAGYPGPGHPGADYPGAHYPGAGWPGPAGPTSAMTPFSLPGGTRGR</sequence>
<evidence type="ECO:0000313" key="4">
    <source>
        <dbReference type="Proteomes" id="UP000187085"/>
    </source>
</evidence>
<feature type="transmembrane region" description="Helical" evidence="2">
    <location>
        <begin position="63"/>
        <end position="84"/>
    </location>
</feature>
<feature type="transmembrane region" description="Helical" evidence="2">
    <location>
        <begin position="30"/>
        <end position="51"/>
    </location>
</feature>
<keyword evidence="2" id="KW-0812">Transmembrane</keyword>
<keyword evidence="2" id="KW-0472">Membrane</keyword>
<dbReference type="Proteomes" id="UP000187085">
    <property type="component" value="Unassembled WGS sequence"/>
</dbReference>
<dbReference type="EMBL" id="MRDE01000068">
    <property type="protein sequence ID" value="OMH23881.1"/>
    <property type="molecule type" value="Genomic_DNA"/>
</dbReference>
<organism evidence="3 4">
    <name type="scientific">Tersicoccus phoenicis</name>
    <dbReference type="NCBI Taxonomy" id="554083"/>
    <lineage>
        <taxon>Bacteria</taxon>
        <taxon>Bacillati</taxon>
        <taxon>Actinomycetota</taxon>
        <taxon>Actinomycetes</taxon>
        <taxon>Micrococcales</taxon>
        <taxon>Micrococcaceae</taxon>
        <taxon>Tersicoccus</taxon>
    </lineage>
</organism>
<feature type="region of interest" description="Disordered" evidence="1">
    <location>
        <begin position="170"/>
        <end position="221"/>
    </location>
</feature>
<evidence type="ECO:0008006" key="5">
    <source>
        <dbReference type="Google" id="ProtNLM"/>
    </source>
</evidence>
<evidence type="ECO:0000256" key="2">
    <source>
        <dbReference type="SAM" id="Phobius"/>
    </source>
</evidence>
<evidence type="ECO:0000256" key="1">
    <source>
        <dbReference type="SAM" id="MobiDB-lite"/>
    </source>
</evidence>
<keyword evidence="4" id="KW-1185">Reference proteome</keyword>
<dbReference type="STRING" id="554083.BKD30_11000"/>
<comment type="caution">
    <text evidence="3">The sequence shown here is derived from an EMBL/GenBank/DDBJ whole genome shotgun (WGS) entry which is preliminary data.</text>
</comment>
<proteinExistence type="predicted"/>
<dbReference type="RefSeq" id="WP_076704625.1">
    <property type="nucleotide sequence ID" value="NZ_MRDE01000068.1"/>
</dbReference>
<reference evidence="3 4" key="1">
    <citation type="submission" date="2016-12" db="EMBL/GenBank/DDBJ databases">
        <title>Draft genome of Tersicoccus phoenicis 1P05MA.</title>
        <authorList>
            <person name="Nakajima Y."/>
            <person name="Yoshizawa S."/>
            <person name="Nakamura K."/>
            <person name="Ogura Y."/>
            <person name="Hayashi T."/>
            <person name="Kogure K."/>
        </authorList>
    </citation>
    <scope>NUCLEOTIDE SEQUENCE [LARGE SCALE GENOMIC DNA]</scope>
    <source>
        <strain evidence="3 4">1p05MA</strain>
    </source>
</reference>
<accession>A0A1R1L8M1</accession>